<gene>
    <name evidence="2" type="ORF">EW146_g4759</name>
</gene>
<reference evidence="2 3" key="1">
    <citation type="submission" date="2019-02" db="EMBL/GenBank/DDBJ databases">
        <title>Genome sequencing of the rare red list fungi Bondarzewia mesenterica.</title>
        <authorList>
            <person name="Buettner E."/>
            <person name="Kellner H."/>
        </authorList>
    </citation>
    <scope>NUCLEOTIDE SEQUENCE [LARGE SCALE GENOMIC DNA]</scope>
    <source>
        <strain evidence="2 3">DSM 108281</strain>
    </source>
</reference>
<dbReference type="EMBL" id="SGPL01000192">
    <property type="protein sequence ID" value="THH15758.1"/>
    <property type="molecule type" value="Genomic_DNA"/>
</dbReference>
<keyword evidence="3" id="KW-1185">Reference proteome</keyword>
<name>A0A4S4LVD4_9AGAM</name>
<sequence>MYLAKTSSSSSIVSPPAALAHQSSVERTAGPFCTTRMIASHHSPMASGSRRSSLRMEVQREVKKGRPPAIDTANFNEPTSPLMPPPITSWNRVLESINCGSLQDGQHPESWQVDRRFMFPKPLL</sequence>
<protein>
    <submittedName>
        <fullName evidence="2">Uncharacterized protein</fullName>
    </submittedName>
</protein>
<proteinExistence type="predicted"/>
<evidence type="ECO:0000313" key="2">
    <source>
        <dbReference type="EMBL" id="THH15758.1"/>
    </source>
</evidence>
<comment type="caution">
    <text evidence="2">The sequence shown here is derived from an EMBL/GenBank/DDBJ whole genome shotgun (WGS) entry which is preliminary data.</text>
</comment>
<evidence type="ECO:0000313" key="3">
    <source>
        <dbReference type="Proteomes" id="UP000310158"/>
    </source>
</evidence>
<evidence type="ECO:0000256" key="1">
    <source>
        <dbReference type="SAM" id="MobiDB-lite"/>
    </source>
</evidence>
<dbReference type="AlphaFoldDB" id="A0A4S4LVD4"/>
<feature type="region of interest" description="Disordered" evidence="1">
    <location>
        <begin position="1"/>
        <end position="25"/>
    </location>
</feature>
<feature type="region of interest" description="Disordered" evidence="1">
    <location>
        <begin position="39"/>
        <end position="84"/>
    </location>
</feature>
<dbReference type="Proteomes" id="UP000310158">
    <property type="component" value="Unassembled WGS sequence"/>
</dbReference>
<organism evidence="2 3">
    <name type="scientific">Bondarzewia mesenterica</name>
    <dbReference type="NCBI Taxonomy" id="1095465"/>
    <lineage>
        <taxon>Eukaryota</taxon>
        <taxon>Fungi</taxon>
        <taxon>Dikarya</taxon>
        <taxon>Basidiomycota</taxon>
        <taxon>Agaricomycotina</taxon>
        <taxon>Agaricomycetes</taxon>
        <taxon>Russulales</taxon>
        <taxon>Bondarzewiaceae</taxon>
        <taxon>Bondarzewia</taxon>
    </lineage>
</organism>
<accession>A0A4S4LVD4</accession>